<comment type="similarity">
    <text evidence="2 8">Belongs to the OSBP family.</text>
</comment>
<dbReference type="InterPro" id="IPR018494">
    <property type="entry name" value="Oxysterol-bd_CS"/>
</dbReference>
<evidence type="ECO:0000313" key="14">
    <source>
        <dbReference type="Proteomes" id="UP000475037"/>
    </source>
</evidence>
<dbReference type="FunFam" id="2.40.160.120:FF:000003">
    <property type="entry name" value="Oxysterol-binding protein"/>
    <property type="match status" value="1"/>
</dbReference>
<dbReference type="PROSITE" id="PS50003">
    <property type="entry name" value="PH_DOMAIN"/>
    <property type="match status" value="1"/>
</dbReference>
<feature type="region of interest" description="Disordered" evidence="11">
    <location>
        <begin position="80"/>
        <end position="101"/>
    </location>
</feature>
<evidence type="ECO:0000259" key="12">
    <source>
        <dbReference type="PROSITE" id="PS50003"/>
    </source>
</evidence>
<dbReference type="PROSITE" id="PS01013">
    <property type="entry name" value="OSBP"/>
    <property type="match status" value="1"/>
</dbReference>
<keyword evidence="3 9" id="KW-0813">Transport</keyword>
<protein>
    <recommendedName>
        <fullName evidence="9">Oxysterol-binding protein</fullName>
    </recommendedName>
</protein>
<comment type="caution">
    <text evidence="13">The sequence shown here is derived from an EMBL/GenBank/DDBJ whole genome shotgun (WGS) entry which is preliminary data.</text>
</comment>
<dbReference type="Gene3D" id="2.30.29.30">
    <property type="entry name" value="Pleckstrin-homology domain (PH domain)/Phosphotyrosine-binding domain (PTB)"/>
    <property type="match status" value="1"/>
</dbReference>
<name>A0A6G1A8D6_CROCR</name>
<dbReference type="SUPFAM" id="SSF50729">
    <property type="entry name" value="PH domain-like"/>
    <property type="match status" value="1"/>
</dbReference>
<dbReference type="Pfam" id="PF01237">
    <property type="entry name" value="Oxysterol_BP"/>
    <property type="match status" value="1"/>
</dbReference>
<dbReference type="Gene3D" id="2.40.160.120">
    <property type="match status" value="1"/>
</dbReference>
<comment type="subcellular location">
    <subcellularLocation>
        <location evidence="1">Membrane</location>
        <topology evidence="1">Peripheral membrane protein</topology>
    </subcellularLocation>
</comment>
<dbReference type="GO" id="GO:0005829">
    <property type="term" value="C:cytosol"/>
    <property type="evidence" value="ECO:0007669"/>
    <property type="project" value="TreeGrafter"/>
</dbReference>
<feature type="non-terminal residue" evidence="13">
    <location>
        <position position="1"/>
    </location>
</feature>
<gene>
    <name evidence="13" type="primary">Osbp</name>
    <name evidence="13" type="ORF">FOF47_R01764</name>
</gene>
<evidence type="ECO:0000256" key="5">
    <source>
        <dbReference type="ARBA" id="ARBA00023055"/>
    </source>
</evidence>
<dbReference type="GO" id="GO:0097038">
    <property type="term" value="C:perinuclear endoplasmic reticulum"/>
    <property type="evidence" value="ECO:0007669"/>
    <property type="project" value="TreeGrafter"/>
</dbReference>
<evidence type="ECO:0000256" key="7">
    <source>
        <dbReference type="ARBA" id="ARBA00023136"/>
    </source>
</evidence>
<evidence type="ECO:0000256" key="8">
    <source>
        <dbReference type="RuleBase" id="RU003844"/>
    </source>
</evidence>
<dbReference type="FunFam" id="2.30.29.30:FF:000386">
    <property type="entry name" value="Oxysterol-binding protein"/>
    <property type="match status" value="1"/>
</dbReference>
<dbReference type="GO" id="GO:0006869">
    <property type="term" value="P:lipid transport"/>
    <property type="evidence" value="ECO:0007669"/>
    <property type="project" value="UniProtKB-KW"/>
</dbReference>
<keyword evidence="10" id="KW-0175">Coiled coil</keyword>
<dbReference type="SUPFAM" id="SSF144000">
    <property type="entry name" value="Oxysterol-binding protein-like"/>
    <property type="match status" value="1"/>
</dbReference>
<dbReference type="InterPro" id="IPR037239">
    <property type="entry name" value="OSBP_sf"/>
</dbReference>
<dbReference type="InterPro" id="IPR001849">
    <property type="entry name" value="PH_domain"/>
</dbReference>
<accession>A0A6G1A8D6</accession>
<reference evidence="13 14" key="1">
    <citation type="submission" date="2019-11" db="EMBL/GenBank/DDBJ databases">
        <authorList>
            <person name="Yang C."/>
            <person name="Li F."/>
        </authorList>
    </citation>
    <scope>NUCLEOTIDE SEQUENCE [LARGE SCALE GENOMIC DNA]</scope>
    <source>
        <strain evidence="13">KB4526</strain>
        <tissue evidence="13">Muscle</tissue>
    </source>
</reference>
<dbReference type="EMBL" id="VOAJ01009564">
    <property type="protein sequence ID" value="KAF0871692.1"/>
    <property type="molecule type" value="Genomic_DNA"/>
</dbReference>
<dbReference type="PANTHER" id="PTHR10972:SF205">
    <property type="entry name" value="OXYSTEROL-BINDING PROTEIN 1"/>
    <property type="match status" value="1"/>
</dbReference>
<dbReference type="AlphaFoldDB" id="A0A6G1A8D6"/>
<dbReference type="InterPro" id="IPR000648">
    <property type="entry name" value="Oxysterol-bd"/>
</dbReference>
<keyword evidence="14" id="KW-1185">Reference proteome</keyword>
<feature type="domain" description="PH" evidence="12">
    <location>
        <begin position="1"/>
        <end position="72"/>
    </location>
</feature>
<dbReference type="PANTHER" id="PTHR10972">
    <property type="entry name" value="OXYSTEROL-BINDING PROTEIN-RELATED"/>
    <property type="match status" value="1"/>
</dbReference>
<dbReference type="GO" id="GO:0032934">
    <property type="term" value="F:sterol binding"/>
    <property type="evidence" value="ECO:0007669"/>
    <property type="project" value="TreeGrafter"/>
</dbReference>
<evidence type="ECO:0000256" key="6">
    <source>
        <dbReference type="ARBA" id="ARBA00023121"/>
    </source>
</evidence>
<evidence type="ECO:0000313" key="13">
    <source>
        <dbReference type="EMBL" id="KAF0871692.1"/>
    </source>
</evidence>
<evidence type="ECO:0000256" key="9">
    <source>
        <dbReference type="RuleBase" id="RU003845"/>
    </source>
</evidence>
<evidence type="ECO:0000256" key="1">
    <source>
        <dbReference type="ARBA" id="ARBA00004170"/>
    </source>
</evidence>
<evidence type="ECO:0000256" key="3">
    <source>
        <dbReference type="ARBA" id="ARBA00022448"/>
    </source>
</evidence>
<evidence type="ECO:0000256" key="10">
    <source>
        <dbReference type="SAM" id="Coils"/>
    </source>
</evidence>
<keyword evidence="6" id="KW-0446">Lipid-binding</keyword>
<dbReference type="Pfam" id="PF00169">
    <property type="entry name" value="PH"/>
    <property type="match status" value="1"/>
</dbReference>
<feature type="region of interest" description="Disordered" evidence="11">
    <location>
        <begin position="223"/>
        <end position="242"/>
    </location>
</feature>
<dbReference type="Proteomes" id="UP000475037">
    <property type="component" value="Unassembled WGS sequence"/>
</dbReference>
<feature type="coiled-coil region" evidence="10">
    <location>
        <begin position="188"/>
        <end position="215"/>
    </location>
</feature>
<keyword evidence="7" id="KW-0472">Membrane</keyword>
<keyword evidence="4" id="KW-0597">Phosphoprotein</keyword>
<dbReference type="GO" id="GO:0005886">
    <property type="term" value="C:plasma membrane"/>
    <property type="evidence" value="ECO:0007669"/>
    <property type="project" value="TreeGrafter"/>
</dbReference>
<dbReference type="InterPro" id="IPR011993">
    <property type="entry name" value="PH-like_dom_sf"/>
</dbReference>
<evidence type="ECO:0000256" key="11">
    <source>
        <dbReference type="SAM" id="MobiDB-lite"/>
    </source>
</evidence>
<feature type="non-terminal residue" evidence="13">
    <location>
        <position position="717"/>
    </location>
</feature>
<feature type="compositionally biased region" description="Basic and acidic residues" evidence="11">
    <location>
        <begin position="625"/>
        <end position="669"/>
    </location>
</feature>
<organism evidence="13 14">
    <name type="scientific">Crocuta crocuta</name>
    <name type="common">Spotted hyena</name>
    <dbReference type="NCBI Taxonomy" id="9678"/>
    <lineage>
        <taxon>Eukaryota</taxon>
        <taxon>Metazoa</taxon>
        <taxon>Chordata</taxon>
        <taxon>Craniata</taxon>
        <taxon>Vertebrata</taxon>
        <taxon>Euteleostomi</taxon>
        <taxon>Mammalia</taxon>
        <taxon>Eutheria</taxon>
        <taxon>Laurasiatheria</taxon>
        <taxon>Carnivora</taxon>
        <taxon>Feliformia</taxon>
        <taxon>Hyaenidae</taxon>
        <taxon>Crocuta</taxon>
    </lineage>
</organism>
<keyword evidence="5 9" id="KW-0445">Lipid transport</keyword>
<sequence length="717" mass="82008">FVLSASSSHYCRSKAEMRHTCRGTINLATANITVEDSCNFIISNGGAQTYHLKASSEVERQRWVTALELAKAKAVKMLAESGREQSSGDEESVSQTDKTELQNTLRTLSSKVEDLSTCNDLIAKHGTALQRSLSELESLRLPAESNEKIKQVNERATLFRITSNAMINACRDFLMLAQTHSKKWQKSLQYERDQRIRLEETLEQLAKQHNHLERAFRGATVLPANTPGSAGSGKGKTLGPRGRRDISLDEQVTLMGEGLGSDSQGLRETENADSFLVWGKEGGYKYWLFCSLWVVEWLCFCPQYKHQLEETKKEKRTRIPYKPNYSLNLWSIMKNCIGKELSKIPMPVNFNEPLSMLQRLTEDLEYHELLDRAAKCENSLEQLCYVAAFTVSSYSTTVFRTSKPFNPLLGETFELDRLEENGYRSLCEQVSHHPPAAAHHAESKNGWTLRQEIKITSKFRGKYLSIMPLGSIHCIFHATGHHYTWKKVTTTVHNIIVGKLWIDQSGEIDIVNHKTGDKCNLKFVPYSYFSRDVARKVTGEVTDPSGRVHFALLGTWDEKMDCFKVQPVVGENGGDARQRGHEAEESRVMLWKRNPLPKNAENMYYFSELALTLNAWESGTAPTDSRLRPDQRLMENGRWDEANAEKQRLEEKQRLSRKKREAEAMKATEDGTPYDPYKALWFERKKDPVTKELTHIYRGGYWECKEKQDWTSCPDIF</sequence>
<feature type="region of interest" description="Disordered" evidence="11">
    <location>
        <begin position="620"/>
        <end position="669"/>
    </location>
</feature>
<evidence type="ECO:0000256" key="4">
    <source>
        <dbReference type="ARBA" id="ARBA00022553"/>
    </source>
</evidence>
<evidence type="ECO:0000256" key="2">
    <source>
        <dbReference type="ARBA" id="ARBA00008842"/>
    </source>
</evidence>
<proteinExistence type="inferred from homology"/>